<dbReference type="EMBL" id="AZBU02000008">
    <property type="protein sequence ID" value="TKR67767.1"/>
    <property type="molecule type" value="Genomic_DNA"/>
</dbReference>
<comment type="caution">
    <text evidence="1">The sequence shown here is derived from an EMBL/GenBank/DDBJ whole genome shotgun (WGS) entry which is preliminary data.</text>
</comment>
<name>A0A4U5MEY0_STECR</name>
<sequence>MSSMLAKSLNHDFSFDRNQMDTKTAKFQTMAKYQGQSSHKATAQIHAIFQKNFAQESHQLYWPETQPSANKAPKKRRNL</sequence>
<reference evidence="1 2" key="2">
    <citation type="journal article" date="2019" name="G3 (Bethesda)">
        <title>Hybrid Assembly of the Genome of the Entomopathogenic Nematode Steinernema carpocapsae Identifies the X-Chromosome.</title>
        <authorList>
            <person name="Serra L."/>
            <person name="Macchietto M."/>
            <person name="Macias-Munoz A."/>
            <person name="McGill C.J."/>
            <person name="Rodriguez I.M."/>
            <person name="Rodriguez B."/>
            <person name="Murad R."/>
            <person name="Mortazavi A."/>
        </authorList>
    </citation>
    <scope>NUCLEOTIDE SEQUENCE [LARGE SCALE GENOMIC DNA]</scope>
    <source>
        <strain evidence="1 2">ALL</strain>
    </source>
</reference>
<dbReference type="AlphaFoldDB" id="A0A4U5MEY0"/>
<accession>A0A4U5MEY0</accession>
<protein>
    <submittedName>
        <fullName evidence="1">Uncharacterized protein</fullName>
    </submittedName>
</protein>
<keyword evidence="2" id="KW-1185">Reference proteome</keyword>
<dbReference type="Proteomes" id="UP000298663">
    <property type="component" value="Unassembled WGS sequence"/>
</dbReference>
<evidence type="ECO:0000313" key="2">
    <source>
        <dbReference type="Proteomes" id="UP000298663"/>
    </source>
</evidence>
<organism evidence="1 2">
    <name type="scientific">Steinernema carpocapsae</name>
    <name type="common">Entomopathogenic nematode</name>
    <dbReference type="NCBI Taxonomy" id="34508"/>
    <lineage>
        <taxon>Eukaryota</taxon>
        <taxon>Metazoa</taxon>
        <taxon>Ecdysozoa</taxon>
        <taxon>Nematoda</taxon>
        <taxon>Chromadorea</taxon>
        <taxon>Rhabditida</taxon>
        <taxon>Tylenchina</taxon>
        <taxon>Panagrolaimomorpha</taxon>
        <taxon>Strongyloidoidea</taxon>
        <taxon>Steinernematidae</taxon>
        <taxon>Steinernema</taxon>
    </lineage>
</organism>
<gene>
    <name evidence="1" type="ORF">L596_023864</name>
</gene>
<reference evidence="1 2" key="1">
    <citation type="journal article" date="2015" name="Genome Biol.">
        <title>Comparative genomics of Steinernema reveals deeply conserved gene regulatory networks.</title>
        <authorList>
            <person name="Dillman A.R."/>
            <person name="Macchietto M."/>
            <person name="Porter C.F."/>
            <person name="Rogers A."/>
            <person name="Williams B."/>
            <person name="Antoshechkin I."/>
            <person name="Lee M.M."/>
            <person name="Goodwin Z."/>
            <person name="Lu X."/>
            <person name="Lewis E.E."/>
            <person name="Goodrich-Blair H."/>
            <person name="Stock S.P."/>
            <person name="Adams B.J."/>
            <person name="Sternberg P.W."/>
            <person name="Mortazavi A."/>
        </authorList>
    </citation>
    <scope>NUCLEOTIDE SEQUENCE [LARGE SCALE GENOMIC DNA]</scope>
    <source>
        <strain evidence="1 2">ALL</strain>
    </source>
</reference>
<proteinExistence type="predicted"/>
<evidence type="ECO:0000313" key="1">
    <source>
        <dbReference type="EMBL" id="TKR67767.1"/>
    </source>
</evidence>